<dbReference type="EMBL" id="LQYE01000012">
    <property type="protein sequence ID" value="OAT68697.1"/>
    <property type="molecule type" value="Genomic_DNA"/>
</dbReference>
<accession>A0A179VAR8</accession>
<organism evidence="1 2">
    <name type="scientific">Mycobacteroides immunogenum</name>
    <dbReference type="NCBI Taxonomy" id="83262"/>
    <lineage>
        <taxon>Bacteria</taxon>
        <taxon>Bacillati</taxon>
        <taxon>Actinomycetota</taxon>
        <taxon>Actinomycetes</taxon>
        <taxon>Mycobacteriales</taxon>
        <taxon>Mycobacteriaceae</taxon>
        <taxon>Mycobacteroides</taxon>
    </lineage>
</organism>
<dbReference type="RefSeq" id="WP_064629587.1">
    <property type="nucleotide sequence ID" value="NZ_LQYE01000012.1"/>
</dbReference>
<evidence type="ECO:0000313" key="1">
    <source>
        <dbReference type="EMBL" id="OAT68697.1"/>
    </source>
</evidence>
<comment type="caution">
    <text evidence="1">The sequence shown here is derived from an EMBL/GenBank/DDBJ whole genome shotgun (WGS) entry which is preliminary data.</text>
</comment>
<proteinExistence type="predicted"/>
<dbReference type="Proteomes" id="UP000186919">
    <property type="component" value="Unassembled WGS sequence"/>
</dbReference>
<name>A0A179VAR8_9MYCO</name>
<gene>
    <name evidence="1" type="ORF">AWB85_06815</name>
</gene>
<evidence type="ECO:0000313" key="2">
    <source>
        <dbReference type="Proteomes" id="UP000186919"/>
    </source>
</evidence>
<reference evidence="1 2" key="1">
    <citation type="submission" date="2016-01" db="EMBL/GenBank/DDBJ databases">
        <title>Mycobacterium immunogenum strain CD11_6 genome sequencing and assembly.</title>
        <authorList>
            <person name="Kaur G."/>
            <person name="Nair G.R."/>
            <person name="Mayilraj S."/>
        </authorList>
    </citation>
    <scope>NUCLEOTIDE SEQUENCE [LARGE SCALE GENOMIC DNA]</scope>
    <source>
        <strain evidence="1 2">CD11-6</strain>
    </source>
</reference>
<dbReference type="AlphaFoldDB" id="A0A179VAR8"/>
<protein>
    <submittedName>
        <fullName evidence="1">Uncharacterized protein</fullName>
    </submittedName>
</protein>
<sequence>MISRLLDAASYLLATNFYDRGRLLVVGWHMLRHWQIPGILELGAFNGCDTHRGNWRVAIVGNDV</sequence>